<accession>A0ACB8SIF1</accession>
<evidence type="ECO:0000313" key="1">
    <source>
        <dbReference type="EMBL" id="KAI0055710.1"/>
    </source>
</evidence>
<protein>
    <submittedName>
        <fullName evidence="1">Uncharacterized protein</fullName>
    </submittedName>
</protein>
<comment type="caution">
    <text evidence="1">The sequence shown here is derived from an EMBL/GenBank/DDBJ whole genome shotgun (WGS) entry which is preliminary data.</text>
</comment>
<dbReference type="EMBL" id="MU277282">
    <property type="protein sequence ID" value="KAI0055710.1"/>
    <property type="molecule type" value="Genomic_DNA"/>
</dbReference>
<reference evidence="1" key="1">
    <citation type="submission" date="2021-03" db="EMBL/GenBank/DDBJ databases">
        <authorList>
            <consortium name="DOE Joint Genome Institute"/>
            <person name="Ahrendt S."/>
            <person name="Looney B.P."/>
            <person name="Miyauchi S."/>
            <person name="Morin E."/>
            <person name="Drula E."/>
            <person name="Courty P.E."/>
            <person name="Chicoki N."/>
            <person name="Fauchery L."/>
            <person name="Kohler A."/>
            <person name="Kuo A."/>
            <person name="Labutti K."/>
            <person name="Pangilinan J."/>
            <person name="Lipzen A."/>
            <person name="Riley R."/>
            <person name="Andreopoulos W."/>
            <person name="He G."/>
            <person name="Johnson J."/>
            <person name="Barry K.W."/>
            <person name="Grigoriev I.V."/>
            <person name="Nagy L."/>
            <person name="Hibbett D."/>
            <person name="Henrissat B."/>
            <person name="Matheny P.B."/>
            <person name="Labbe J."/>
            <person name="Martin F."/>
        </authorList>
    </citation>
    <scope>NUCLEOTIDE SEQUENCE</scope>
    <source>
        <strain evidence="1">HHB10654</strain>
    </source>
</reference>
<sequence length="383" mass="41756">MLTVYNNTPGVARGNGGFVLTPRMESLISASGFLTTFGGGQELRDLFSYHSGGFSIEYLDEFAAHCCSGNLAEVMRAVQSGRAPPLDGTETPYRFGYATLVVAGSQRYQGKVHGLGLCAGTLKFLLDNGCPPDVEDICRYTALIHATMRPDTPSQVTCILIDHGADVNHQDIHGMTAISHSIIVGRTEAVDMLMGKEHLPSAGPQISAVISRWLGNRAGEQAPLSDKKCSACGDPEAQKYCSACHTVVYCSAECQHSHWRMHKSFCRRFSASNTVTLKPTYKNVGKAMPNAKLARTMAGFQTEPMTRRERKGSQKLKESAYPKTTKDFACHIERGDAPEAYDRVYDIVREKGLSGLTGYFAAELKSADELVVKVDEILAVQPF</sequence>
<proteinExistence type="predicted"/>
<organism evidence="1 2">
    <name type="scientific">Artomyces pyxidatus</name>
    <dbReference type="NCBI Taxonomy" id="48021"/>
    <lineage>
        <taxon>Eukaryota</taxon>
        <taxon>Fungi</taxon>
        <taxon>Dikarya</taxon>
        <taxon>Basidiomycota</taxon>
        <taxon>Agaricomycotina</taxon>
        <taxon>Agaricomycetes</taxon>
        <taxon>Russulales</taxon>
        <taxon>Auriscalpiaceae</taxon>
        <taxon>Artomyces</taxon>
    </lineage>
</organism>
<dbReference type="Proteomes" id="UP000814140">
    <property type="component" value="Unassembled WGS sequence"/>
</dbReference>
<name>A0ACB8SIF1_9AGAM</name>
<keyword evidence="2" id="KW-1185">Reference proteome</keyword>
<evidence type="ECO:0000313" key="2">
    <source>
        <dbReference type="Proteomes" id="UP000814140"/>
    </source>
</evidence>
<reference evidence="1" key="2">
    <citation type="journal article" date="2022" name="New Phytol.">
        <title>Evolutionary transition to the ectomycorrhizal habit in the genomes of a hyperdiverse lineage of mushroom-forming fungi.</title>
        <authorList>
            <person name="Looney B."/>
            <person name="Miyauchi S."/>
            <person name="Morin E."/>
            <person name="Drula E."/>
            <person name="Courty P.E."/>
            <person name="Kohler A."/>
            <person name="Kuo A."/>
            <person name="LaButti K."/>
            <person name="Pangilinan J."/>
            <person name="Lipzen A."/>
            <person name="Riley R."/>
            <person name="Andreopoulos W."/>
            <person name="He G."/>
            <person name="Johnson J."/>
            <person name="Nolan M."/>
            <person name="Tritt A."/>
            <person name="Barry K.W."/>
            <person name="Grigoriev I.V."/>
            <person name="Nagy L.G."/>
            <person name="Hibbett D."/>
            <person name="Henrissat B."/>
            <person name="Matheny P.B."/>
            <person name="Labbe J."/>
            <person name="Martin F.M."/>
        </authorList>
    </citation>
    <scope>NUCLEOTIDE SEQUENCE</scope>
    <source>
        <strain evidence="1">HHB10654</strain>
    </source>
</reference>
<gene>
    <name evidence="1" type="ORF">BV25DRAFT_1873051</name>
</gene>